<dbReference type="Proteomes" id="UP000815325">
    <property type="component" value="Unassembled WGS sequence"/>
</dbReference>
<sequence>MVALQQSCFYPTDLVSSPKWGALFTCLAPELTDIVSEQGLARLWAIFVGGTGACKPARPPNISWVPTALSLLVNQRFRRRIQNGLQERGKPWTSDEVRRGLGSSFKRLLTNPNLQDGNLPAYVACNFLHEHGMPRDSAPAAVCPRTTPPPPHAPRAKTNGNGKGSGAIKAAHWKACKDASLPTSNLFDALNSLEDTESLSDESLRLEEDSEDASAVSADDVGSLGFVVKGIDTPPALVDMLARLHDCLPDIASREVERDVAQHVEDLLRVFMELRAQVDQSAAPVSGMLIDSNTVAGPVYAKSQGLFRLLFDVETSSSTFESAIEVMLSVYWFIESACPSGAYLDGLTMVYFHRQVDMAYSLKGMFPAGQGGTLFVQTISVLSCGVLLLSILTGNLCSESGRPHCADSEYLALLANSVADSLCMA</sequence>
<comment type="caution">
    <text evidence="2">The sequence shown here is derived from an EMBL/GenBank/DDBJ whole genome shotgun (WGS) entry which is preliminary data.</text>
</comment>
<reference evidence="2" key="1">
    <citation type="submission" date="2017-08" db="EMBL/GenBank/DDBJ databases">
        <authorList>
            <person name="Polle J.E."/>
            <person name="Barry K."/>
            <person name="Cushman J."/>
            <person name="Schmutz J."/>
            <person name="Tran D."/>
            <person name="Hathwaick L.T."/>
            <person name="Yim W.C."/>
            <person name="Jenkins J."/>
            <person name="Mckie-Krisberg Z.M."/>
            <person name="Prochnik S."/>
            <person name="Lindquist E."/>
            <person name="Dockter R.B."/>
            <person name="Adam C."/>
            <person name="Molina H."/>
            <person name="Bunkerborg J."/>
            <person name="Jin E."/>
            <person name="Buchheim M."/>
            <person name="Magnuson J."/>
        </authorList>
    </citation>
    <scope>NUCLEOTIDE SEQUENCE</scope>
    <source>
        <strain evidence="2">CCAP 19/18</strain>
    </source>
</reference>
<protein>
    <submittedName>
        <fullName evidence="2">Uncharacterized protein</fullName>
    </submittedName>
</protein>
<evidence type="ECO:0000313" key="3">
    <source>
        <dbReference type="Proteomes" id="UP000815325"/>
    </source>
</evidence>
<gene>
    <name evidence="2" type="ORF">DUNSADRAFT_5273</name>
</gene>
<name>A0ABQ7GQJ1_DUNSA</name>
<keyword evidence="3" id="KW-1185">Reference proteome</keyword>
<proteinExistence type="predicted"/>
<evidence type="ECO:0000256" key="1">
    <source>
        <dbReference type="SAM" id="MobiDB-lite"/>
    </source>
</evidence>
<evidence type="ECO:0000313" key="2">
    <source>
        <dbReference type="EMBL" id="KAF5836881.1"/>
    </source>
</evidence>
<feature type="region of interest" description="Disordered" evidence="1">
    <location>
        <begin position="138"/>
        <end position="166"/>
    </location>
</feature>
<dbReference type="EMBL" id="MU069638">
    <property type="protein sequence ID" value="KAF5836881.1"/>
    <property type="molecule type" value="Genomic_DNA"/>
</dbReference>
<accession>A0ABQ7GQJ1</accession>
<organism evidence="2 3">
    <name type="scientific">Dunaliella salina</name>
    <name type="common">Green alga</name>
    <name type="synonym">Protococcus salinus</name>
    <dbReference type="NCBI Taxonomy" id="3046"/>
    <lineage>
        <taxon>Eukaryota</taxon>
        <taxon>Viridiplantae</taxon>
        <taxon>Chlorophyta</taxon>
        <taxon>core chlorophytes</taxon>
        <taxon>Chlorophyceae</taxon>
        <taxon>CS clade</taxon>
        <taxon>Chlamydomonadales</taxon>
        <taxon>Dunaliellaceae</taxon>
        <taxon>Dunaliella</taxon>
    </lineage>
</organism>